<dbReference type="EMBL" id="JPWI01000015">
    <property type="protein sequence ID" value="RCK43250.1"/>
    <property type="molecule type" value="Genomic_DNA"/>
</dbReference>
<name>A0A367WRM6_9PROT</name>
<comment type="caution">
    <text evidence="2">The sequence shown here is derived from an EMBL/GenBank/DDBJ whole genome shotgun (WGS) entry which is preliminary data.</text>
</comment>
<evidence type="ECO:0008006" key="4">
    <source>
        <dbReference type="Google" id="ProtNLM"/>
    </source>
</evidence>
<evidence type="ECO:0000256" key="1">
    <source>
        <dbReference type="SAM" id="SignalP"/>
    </source>
</evidence>
<reference evidence="2 3" key="1">
    <citation type="submission" date="2014-07" db="EMBL/GenBank/DDBJ databases">
        <title>Draft genome sequence of Thalassospira profundimaris PR54-5.</title>
        <authorList>
            <person name="Lai Q."/>
            <person name="Shao Z."/>
        </authorList>
    </citation>
    <scope>NUCLEOTIDE SEQUENCE [LARGE SCALE GENOMIC DNA]</scope>
    <source>
        <strain evidence="2 3">PR54-5</strain>
    </source>
</reference>
<gene>
    <name evidence="2" type="ORF">TH30_19755</name>
</gene>
<dbReference type="Proteomes" id="UP000252255">
    <property type="component" value="Unassembled WGS sequence"/>
</dbReference>
<dbReference type="RefSeq" id="WP_114099721.1">
    <property type="nucleotide sequence ID" value="NZ_JPWI01000015.1"/>
</dbReference>
<keyword evidence="1" id="KW-0732">Signal</keyword>
<evidence type="ECO:0000313" key="2">
    <source>
        <dbReference type="EMBL" id="RCK43250.1"/>
    </source>
</evidence>
<feature type="chain" id="PRO_5016809637" description="YARHG domain-containing protein" evidence="1">
    <location>
        <begin position="22"/>
        <end position="294"/>
    </location>
</feature>
<organism evidence="2 3">
    <name type="scientific">Thalassospira profundimaris</name>
    <dbReference type="NCBI Taxonomy" id="502049"/>
    <lineage>
        <taxon>Bacteria</taxon>
        <taxon>Pseudomonadati</taxon>
        <taxon>Pseudomonadota</taxon>
        <taxon>Alphaproteobacteria</taxon>
        <taxon>Rhodospirillales</taxon>
        <taxon>Thalassospiraceae</taxon>
        <taxon>Thalassospira</taxon>
    </lineage>
</organism>
<proteinExistence type="predicted"/>
<protein>
    <recommendedName>
        <fullName evidence="4">YARHG domain-containing protein</fullName>
    </recommendedName>
</protein>
<dbReference type="AlphaFoldDB" id="A0A367WRM6"/>
<sequence length="294" mass="33415">MKIRMVVFVLSFAVVAGAAFAVMADSKSSATSVDCSNPQSYGISLANLEACRSRGAVPFWSVLFKEESAAGYITCLDKGLERALIKEVAQAQEKDNDIEITAAVEVLDVYRKHCRSTDEDFASRLQNIDQEVLAQIDQISTFLWMRSWHLEYIQYLVDDTGFIRSYFSDESWIEIKAIIQKSFQTQWFYDQKAIVMAFDQEPSLEQLDKYQWQYVGKVRLSARTEDNRHKELLVPVTYILEASPLHASDINPGGFYVTDVDIDLKSAFDEIYKALPVVANPERSGKEGEVRQSR</sequence>
<accession>A0A367WRM6</accession>
<evidence type="ECO:0000313" key="3">
    <source>
        <dbReference type="Proteomes" id="UP000252255"/>
    </source>
</evidence>
<feature type="signal peptide" evidence="1">
    <location>
        <begin position="1"/>
        <end position="21"/>
    </location>
</feature>